<evidence type="ECO:0000313" key="2">
    <source>
        <dbReference type="EMBL" id="KAA6370995.1"/>
    </source>
</evidence>
<organism evidence="2 3">
    <name type="scientific">Streblomastix strix</name>
    <dbReference type="NCBI Taxonomy" id="222440"/>
    <lineage>
        <taxon>Eukaryota</taxon>
        <taxon>Metamonada</taxon>
        <taxon>Preaxostyla</taxon>
        <taxon>Oxymonadida</taxon>
        <taxon>Streblomastigidae</taxon>
        <taxon>Streblomastix</taxon>
    </lineage>
</organism>
<proteinExistence type="predicted"/>
<protein>
    <submittedName>
        <fullName evidence="2">Uncharacterized protein</fullName>
    </submittedName>
</protein>
<reference evidence="2 3" key="1">
    <citation type="submission" date="2019-03" db="EMBL/GenBank/DDBJ databases">
        <title>Single cell metagenomics reveals metabolic interactions within the superorganism composed of flagellate Streblomastix strix and complex community of Bacteroidetes bacteria on its surface.</title>
        <authorList>
            <person name="Treitli S.C."/>
            <person name="Kolisko M."/>
            <person name="Husnik F."/>
            <person name="Keeling P."/>
            <person name="Hampl V."/>
        </authorList>
    </citation>
    <scope>NUCLEOTIDE SEQUENCE [LARGE SCALE GENOMIC DNA]</scope>
    <source>
        <strain evidence="2">ST1C</strain>
    </source>
</reference>
<keyword evidence="1" id="KW-1133">Transmembrane helix</keyword>
<keyword evidence="1" id="KW-0812">Transmembrane</keyword>
<name>A0A5J4UML3_9EUKA</name>
<feature type="transmembrane region" description="Helical" evidence="1">
    <location>
        <begin position="84"/>
        <end position="107"/>
    </location>
</feature>
<feature type="non-terminal residue" evidence="2">
    <location>
        <position position="1"/>
    </location>
</feature>
<keyword evidence="1" id="KW-0472">Membrane</keyword>
<comment type="caution">
    <text evidence="2">The sequence shown here is derived from an EMBL/GenBank/DDBJ whole genome shotgun (WGS) entry which is preliminary data.</text>
</comment>
<evidence type="ECO:0000256" key="1">
    <source>
        <dbReference type="SAM" id="Phobius"/>
    </source>
</evidence>
<evidence type="ECO:0000313" key="3">
    <source>
        <dbReference type="Proteomes" id="UP000324800"/>
    </source>
</evidence>
<accession>A0A5J4UML3</accession>
<gene>
    <name evidence="2" type="ORF">EZS28_033478</name>
</gene>
<sequence>DDFVKVDPSFNTFCAFRGVTGQDMRQLMSTLFDPAFKNMNYEISFGDYYKVTDDAQQLFSNKDMDEQYEYDIITESYDCPPISYIFQISILLVTCVILIIILIIFILNLRQKSATIDQLSSETRLLGGITGSSSWTNCTKESSQQQ</sequence>
<dbReference type="EMBL" id="SNRW01014870">
    <property type="protein sequence ID" value="KAA6370995.1"/>
    <property type="molecule type" value="Genomic_DNA"/>
</dbReference>
<dbReference type="AlphaFoldDB" id="A0A5J4UML3"/>
<dbReference type="Proteomes" id="UP000324800">
    <property type="component" value="Unassembled WGS sequence"/>
</dbReference>